<protein>
    <submittedName>
        <fullName evidence="5">Planctomycete cytochrome C</fullName>
    </submittedName>
</protein>
<dbReference type="EMBL" id="FUYE01000001">
    <property type="protein sequence ID" value="SKA76684.1"/>
    <property type="molecule type" value="Genomic_DNA"/>
</dbReference>
<sequence length="946" mass="105938">MKTLLPLAFILVWVQTRADDHTFFEQKIRPVLVEQCYSCHSAEAKKLKGNLYLDSKAGWEAGGDSGSPVIVPGNPQDSLLIRSLQHVEEGLEMPPKKPKLSDAIISDFITWVKMGAPDPRAGMKIEAKRADKSWWSLQPLREDLTQDHLDDYVQDKLAEKGLHLNPPADGRTLIRRMTYDVIGLPPTPEEVAQFAEEYARNAEAATEALVDRLLASPRYGEQWGRHWLDVVRFGESNGFERNFIIDDLWPFRDYVIRSLNDDKPFNRLIVEHLAGDVVGKDQPEIEVGSAFLVAGPYDDVGNQDPVAQKNIRAATLDDMITAAGSAFLGLTINCARCHHHKFDPIPTEDYYRMRAAFEGVKHGRRVIASREARAAHSAAVRPLNEKLAKLNERKAALDKEIEKRAQAVNAAQKPTRPKIDVHGTEENFAPVEAQRVRFVIHATTDLSPKSAVSGRLTEFQVWSAEVPKRNVALAAEGARAEGAKSATAEDFPEAYGPQLCIDGQFGEQWFIGQPATLTLTLAKPERIQGITFINARGGRELDDSKVRGATPCEYEVQVSMDGEHWQTVASDEGREPWSPAHGIAKAKRQVTRADEAQSLKLLDKEMAQIQAALKAIVPLPTVWAGTYTQPKEPTFVQQGGDPMKPTEPVQPASLKVLDQLVPEYALPETASEGERRLALARWITAEKNALTLRVLANRVWHYHFGIGLVDTPSDFGFLGSQPTHPELLDFLAQRLRSYGWRWKPLHREILLSRTYRQSGQYRQEAAQVDQEARLLWRFPPRRLTAEEVRDTFLSVAGKLQLEPMGGPGFRLYKFTQNNVCTYFPLDQHGPETWRRAVYHQNARASVVDVLNDFDLPDISFAAPRRASTTSPLQALTLLNHSFTLEMAQALAERSRGNDPVSQAFRYLFQRAPTLPERSAAEALVQSHGMAALCRGLLNSNELLYLE</sequence>
<feature type="domain" description="DUF1553" evidence="3">
    <location>
        <begin position="675"/>
        <end position="923"/>
    </location>
</feature>
<feature type="coiled-coil region" evidence="1">
    <location>
        <begin position="380"/>
        <end position="407"/>
    </location>
</feature>
<dbReference type="AlphaFoldDB" id="A0A1T4WH76"/>
<feature type="domain" description="Cytochrome C Planctomycete-type" evidence="4">
    <location>
        <begin position="36"/>
        <end position="96"/>
    </location>
</feature>
<dbReference type="InterPro" id="IPR011444">
    <property type="entry name" value="DUF1549"/>
</dbReference>
<dbReference type="GO" id="GO:0020037">
    <property type="term" value="F:heme binding"/>
    <property type="evidence" value="ECO:0007669"/>
    <property type="project" value="InterPro"/>
</dbReference>
<organism evidence="5 6">
    <name type="scientific">Prosthecobacter debontii</name>
    <dbReference type="NCBI Taxonomy" id="48467"/>
    <lineage>
        <taxon>Bacteria</taxon>
        <taxon>Pseudomonadati</taxon>
        <taxon>Verrucomicrobiota</taxon>
        <taxon>Verrucomicrobiia</taxon>
        <taxon>Verrucomicrobiales</taxon>
        <taxon>Verrucomicrobiaceae</taxon>
        <taxon>Prosthecobacter</taxon>
    </lineage>
</organism>
<gene>
    <name evidence="5" type="ORF">SAMN02745166_00229</name>
</gene>
<dbReference type="Pfam" id="PF07587">
    <property type="entry name" value="PSD1"/>
    <property type="match status" value="1"/>
</dbReference>
<evidence type="ECO:0000259" key="2">
    <source>
        <dbReference type="Pfam" id="PF07583"/>
    </source>
</evidence>
<dbReference type="Pfam" id="PF07635">
    <property type="entry name" value="PSCyt1"/>
    <property type="match status" value="1"/>
</dbReference>
<dbReference type="Proteomes" id="UP000190774">
    <property type="component" value="Unassembled WGS sequence"/>
</dbReference>
<evidence type="ECO:0000259" key="3">
    <source>
        <dbReference type="Pfam" id="PF07587"/>
    </source>
</evidence>
<accession>A0A1T4WH76</accession>
<proteinExistence type="predicted"/>
<dbReference type="PANTHER" id="PTHR35889">
    <property type="entry name" value="CYCLOINULO-OLIGOSACCHARIDE FRUCTANOTRANSFERASE-RELATED"/>
    <property type="match status" value="1"/>
</dbReference>
<dbReference type="PANTHER" id="PTHR35889:SF3">
    <property type="entry name" value="F-BOX DOMAIN-CONTAINING PROTEIN"/>
    <property type="match status" value="1"/>
</dbReference>
<feature type="domain" description="DUF1549" evidence="2">
    <location>
        <begin position="149"/>
        <end position="361"/>
    </location>
</feature>
<dbReference type="InterPro" id="IPR022655">
    <property type="entry name" value="DUF1553"/>
</dbReference>
<evidence type="ECO:0000313" key="6">
    <source>
        <dbReference type="Proteomes" id="UP000190774"/>
    </source>
</evidence>
<keyword evidence="6" id="KW-1185">Reference proteome</keyword>
<name>A0A1T4WH76_9BACT</name>
<evidence type="ECO:0000259" key="4">
    <source>
        <dbReference type="Pfam" id="PF07635"/>
    </source>
</evidence>
<dbReference type="RefSeq" id="WP_078811460.1">
    <property type="nucleotide sequence ID" value="NZ_FUYE01000001.1"/>
</dbReference>
<dbReference type="InterPro" id="IPR036909">
    <property type="entry name" value="Cyt_c-like_dom_sf"/>
</dbReference>
<dbReference type="OrthoDB" id="175422at2"/>
<dbReference type="InterPro" id="IPR011429">
    <property type="entry name" value="Cyt_c_Planctomycete-type"/>
</dbReference>
<dbReference type="GO" id="GO:0009055">
    <property type="term" value="F:electron transfer activity"/>
    <property type="evidence" value="ECO:0007669"/>
    <property type="project" value="InterPro"/>
</dbReference>
<evidence type="ECO:0000256" key="1">
    <source>
        <dbReference type="SAM" id="Coils"/>
    </source>
</evidence>
<dbReference type="SUPFAM" id="SSF46626">
    <property type="entry name" value="Cytochrome c"/>
    <property type="match status" value="1"/>
</dbReference>
<reference evidence="6" key="1">
    <citation type="submission" date="2017-02" db="EMBL/GenBank/DDBJ databases">
        <authorList>
            <person name="Varghese N."/>
            <person name="Submissions S."/>
        </authorList>
    </citation>
    <scope>NUCLEOTIDE SEQUENCE [LARGE SCALE GENOMIC DNA]</scope>
    <source>
        <strain evidence="6">ATCC 700200</strain>
    </source>
</reference>
<dbReference type="Gene3D" id="2.60.120.260">
    <property type="entry name" value="Galactose-binding domain-like"/>
    <property type="match status" value="1"/>
</dbReference>
<dbReference type="SUPFAM" id="SSF49785">
    <property type="entry name" value="Galactose-binding domain-like"/>
    <property type="match status" value="1"/>
</dbReference>
<dbReference type="InterPro" id="IPR008979">
    <property type="entry name" value="Galactose-bd-like_sf"/>
</dbReference>
<dbReference type="Pfam" id="PF07583">
    <property type="entry name" value="PSCyt2"/>
    <property type="match status" value="1"/>
</dbReference>
<keyword evidence="1" id="KW-0175">Coiled coil</keyword>
<evidence type="ECO:0000313" key="5">
    <source>
        <dbReference type="EMBL" id="SKA76684.1"/>
    </source>
</evidence>
<dbReference type="STRING" id="48467.SAMN02745166_00229"/>